<dbReference type="AlphaFoldDB" id="A0A1N5UK75"/>
<name>A0A1N5UK75_9ARCH</name>
<gene>
    <name evidence="3" type="ORF">CPM_1023</name>
    <name evidence="2" type="ORF">CSP5_1008</name>
</gene>
<dbReference type="NCBIfam" id="TIGR01444">
    <property type="entry name" value="fkbM_fam"/>
    <property type="match status" value="1"/>
</dbReference>
<dbReference type="SUPFAM" id="SSF53335">
    <property type="entry name" value="S-adenosyl-L-methionine-dependent methyltransferases"/>
    <property type="match status" value="1"/>
</dbReference>
<accession>A0A1N5UK75</accession>
<feature type="domain" description="Methyltransferase FkbM" evidence="1">
    <location>
        <begin position="122"/>
        <end position="263"/>
    </location>
</feature>
<reference evidence="3" key="2">
    <citation type="submission" date="2016-06" db="EMBL/GenBank/DDBJ databases">
        <authorList>
            <person name="Olsen C.W."/>
            <person name="Carey S."/>
            <person name="Hinshaw L."/>
            <person name="Karasin A.I."/>
        </authorList>
    </citation>
    <scope>NUCLEOTIDE SEQUENCE [LARGE SCALE GENOMIC DNA]</scope>
    <source>
        <strain evidence="3">PM4</strain>
    </source>
</reference>
<dbReference type="Gene3D" id="3.40.50.150">
    <property type="entry name" value="Vaccinia Virus protein VP39"/>
    <property type="match status" value="1"/>
</dbReference>
<keyword evidence="2" id="KW-0808">Transferase</keyword>
<reference evidence="4" key="3">
    <citation type="submission" date="2016-06" db="EMBL/GenBank/DDBJ databases">
        <authorList>
            <person name="Toshchakov V.S."/>
        </authorList>
    </citation>
    <scope>NUCLEOTIDE SEQUENCE [LARGE SCALE GENOMIC DNA]</scope>
    <source>
        <strain>PM4 (JCM 30641</strain>
        <strain evidence="4">\VKM B-2940)</strain>
    </source>
</reference>
<dbReference type="PANTHER" id="PTHR34203:SF15">
    <property type="entry name" value="SLL1173 PROTEIN"/>
    <property type="match status" value="1"/>
</dbReference>
<dbReference type="GeneID" id="41588273"/>
<dbReference type="EMBL" id="LT671858">
    <property type="protein sequence ID" value="SIM61091.1"/>
    <property type="molecule type" value="Genomic_DNA"/>
</dbReference>
<keyword evidence="4" id="KW-1185">Reference proteome</keyword>
<evidence type="ECO:0000313" key="5">
    <source>
        <dbReference type="Proteomes" id="UP000195607"/>
    </source>
</evidence>
<dbReference type="Pfam" id="PF05050">
    <property type="entry name" value="Methyltransf_21"/>
    <property type="match status" value="1"/>
</dbReference>
<dbReference type="PANTHER" id="PTHR34203">
    <property type="entry name" value="METHYLTRANSFERASE, FKBM FAMILY PROTEIN"/>
    <property type="match status" value="1"/>
</dbReference>
<dbReference type="InterPro" id="IPR006342">
    <property type="entry name" value="FkbM_mtfrase"/>
</dbReference>
<proteinExistence type="predicted"/>
<evidence type="ECO:0000259" key="1">
    <source>
        <dbReference type="Pfam" id="PF05050"/>
    </source>
</evidence>
<dbReference type="RefSeq" id="WP_077076264.1">
    <property type="nucleotide sequence ID" value="NZ_LT671858.1"/>
</dbReference>
<dbReference type="InterPro" id="IPR029063">
    <property type="entry name" value="SAM-dependent_MTases_sf"/>
</dbReference>
<evidence type="ECO:0000313" key="4">
    <source>
        <dbReference type="Proteomes" id="UP000187822"/>
    </source>
</evidence>
<dbReference type="KEGG" id="cdiv:CPM_1023"/>
<evidence type="ECO:0000313" key="3">
    <source>
        <dbReference type="EMBL" id="SJK84847.1"/>
    </source>
</evidence>
<reference evidence="2 5" key="1">
    <citation type="submission" date="2016-04" db="EMBL/GenBank/DDBJ databases">
        <authorList>
            <person name="Evans L.H."/>
            <person name="Alamgir A."/>
            <person name="Owens N."/>
            <person name="Weber N.D."/>
            <person name="Virtaneva K."/>
            <person name="Barbian K."/>
            <person name="Babar A."/>
            <person name="Rosenke K."/>
        </authorList>
    </citation>
    <scope>NUCLEOTIDE SEQUENCE [LARGE SCALE GENOMIC DNA]</scope>
    <source>
        <strain evidence="2">S5</strain>
        <strain evidence="5">S5(T) (JCM 30642 \VKM B-2941)</strain>
    </source>
</reference>
<dbReference type="GO" id="GO:0032259">
    <property type="term" value="P:methylation"/>
    <property type="evidence" value="ECO:0007669"/>
    <property type="project" value="UniProtKB-KW"/>
</dbReference>
<dbReference type="CDD" id="cd02440">
    <property type="entry name" value="AdoMet_MTases"/>
    <property type="match status" value="1"/>
</dbReference>
<dbReference type="Proteomes" id="UP000187822">
    <property type="component" value="Chromosome I"/>
</dbReference>
<protein>
    <submittedName>
        <fullName evidence="2">SAM-dependent methyltransferase</fullName>
    </submittedName>
</protein>
<sequence>MHTKELINTFFLIKKQYRNYIGILFTLYAKRKTSHIKDVNFSVFLRDGEELTVPYGRVTAFVRLNNIKNSNISEIKLTNDGISFKYKEVPILLDPARYSDPDAVFFYEEYKFLNVKDRDVIDIGMNIGDSALYFSINGAKRVIGLEPYPYAFSFAEKNVKLNSVNNIILLNAGYGKDSNIIIDQGKFSSNGSTLISSVKGKNIPIFSLKTLIDKYNIKNGILKMDCEGCEYALLEEDDKVLNNIEMIQIEYHYGCENLVKKLRNCSFYVEYTEPRNSYNPNAENQI</sequence>
<evidence type="ECO:0000313" key="2">
    <source>
        <dbReference type="EMBL" id="SIM61091.1"/>
    </source>
</evidence>
<organism evidence="2 5">
    <name type="scientific">Cuniculiplasma divulgatum</name>
    <dbReference type="NCBI Taxonomy" id="1673428"/>
    <lineage>
        <taxon>Archaea</taxon>
        <taxon>Methanobacteriati</taxon>
        <taxon>Thermoplasmatota</taxon>
        <taxon>Thermoplasmata</taxon>
        <taxon>Thermoplasmatales</taxon>
        <taxon>Cuniculiplasmataceae</taxon>
        <taxon>Cuniculiplasma</taxon>
    </lineage>
</organism>
<dbReference type="Proteomes" id="UP000195607">
    <property type="component" value="Chromosome I"/>
</dbReference>
<dbReference type="OrthoDB" id="57441at2157"/>
<dbReference type="GO" id="GO:0008168">
    <property type="term" value="F:methyltransferase activity"/>
    <property type="evidence" value="ECO:0007669"/>
    <property type="project" value="UniProtKB-KW"/>
</dbReference>
<dbReference type="STRING" id="1673428.CPM_1023"/>
<dbReference type="EMBL" id="LT719092">
    <property type="protein sequence ID" value="SJK84847.1"/>
    <property type="molecule type" value="Genomic_DNA"/>
</dbReference>
<dbReference type="InterPro" id="IPR052514">
    <property type="entry name" value="SAM-dependent_MTase"/>
</dbReference>
<keyword evidence="2" id="KW-0489">Methyltransferase</keyword>